<organism evidence="1 2">
    <name type="scientific">Elysia marginata</name>
    <dbReference type="NCBI Taxonomy" id="1093978"/>
    <lineage>
        <taxon>Eukaryota</taxon>
        <taxon>Metazoa</taxon>
        <taxon>Spiralia</taxon>
        <taxon>Lophotrochozoa</taxon>
        <taxon>Mollusca</taxon>
        <taxon>Gastropoda</taxon>
        <taxon>Heterobranchia</taxon>
        <taxon>Euthyneura</taxon>
        <taxon>Panpulmonata</taxon>
        <taxon>Sacoglossa</taxon>
        <taxon>Placobranchoidea</taxon>
        <taxon>Plakobranchidae</taxon>
        <taxon>Elysia</taxon>
    </lineage>
</organism>
<keyword evidence="2" id="KW-1185">Reference proteome</keyword>
<reference evidence="1 2" key="1">
    <citation type="journal article" date="2021" name="Elife">
        <title>Chloroplast acquisition without the gene transfer in kleptoplastic sea slugs, Plakobranchus ocellatus.</title>
        <authorList>
            <person name="Maeda T."/>
            <person name="Takahashi S."/>
            <person name="Yoshida T."/>
            <person name="Shimamura S."/>
            <person name="Takaki Y."/>
            <person name="Nagai Y."/>
            <person name="Toyoda A."/>
            <person name="Suzuki Y."/>
            <person name="Arimoto A."/>
            <person name="Ishii H."/>
            <person name="Satoh N."/>
            <person name="Nishiyama T."/>
            <person name="Hasebe M."/>
            <person name="Maruyama T."/>
            <person name="Minagawa J."/>
            <person name="Obokata J."/>
            <person name="Shigenobu S."/>
        </authorList>
    </citation>
    <scope>NUCLEOTIDE SEQUENCE [LARGE SCALE GENOMIC DNA]</scope>
</reference>
<comment type="caution">
    <text evidence="1">The sequence shown here is derived from an EMBL/GenBank/DDBJ whole genome shotgun (WGS) entry which is preliminary data.</text>
</comment>
<proteinExistence type="predicted"/>
<dbReference type="Proteomes" id="UP000762676">
    <property type="component" value="Unassembled WGS sequence"/>
</dbReference>
<evidence type="ECO:0000313" key="2">
    <source>
        <dbReference type="Proteomes" id="UP000762676"/>
    </source>
</evidence>
<name>A0AAV4H612_9GAST</name>
<gene>
    <name evidence="1" type="ORF">ElyMa_002640700</name>
</gene>
<dbReference type="AlphaFoldDB" id="A0AAV4H612"/>
<accession>A0AAV4H612</accession>
<evidence type="ECO:0000313" key="1">
    <source>
        <dbReference type="EMBL" id="GFR93343.1"/>
    </source>
</evidence>
<protein>
    <submittedName>
        <fullName evidence="1">Uncharacterized protein</fullName>
    </submittedName>
</protein>
<dbReference type="EMBL" id="BMAT01005453">
    <property type="protein sequence ID" value="GFR93343.1"/>
    <property type="molecule type" value="Genomic_DNA"/>
</dbReference>
<sequence>MSCKLAKKTSTELAGHLGVWMKVQKTSTELTRHLGVWMKVQKTSTELAGHLGVWMKEMLSALAKRFASNETPFLRNVGGLKALLCGEAALQDDCGWGTLMTSRAHLLTGCGVVKSKALQKLLSPHA</sequence>